<dbReference type="AlphaFoldDB" id="F0Y9M3"/>
<accession>F0Y9M3</accession>
<proteinExistence type="predicted"/>
<evidence type="ECO:0000256" key="1">
    <source>
        <dbReference type="SAM" id="MobiDB-lite"/>
    </source>
</evidence>
<dbReference type="EMBL" id="GL833128">
    <property type="protein sequence ID" value="EGB08317.1"/>
    <property type="molecule type" value="Genomic_DNA"/>
</dbReference>
<organism evidence="3">
    <name type="scientific">Aureococcus anophagefferens</name>
    <name type="common">Harmful bloom alga</name>
    <dbReference type="NCBI Taxonomy" id="44056"/>
    <lineage>
        <taxon>Eukaryota</taxon>
        <taxon>Sar</taxon>
        <taxon>Stramenopiles</taxon>
        <taxon>Ochrophyta</taxon>
        <taxon>Pelagophyceae</taxon>
        <taxon>Pelagomonadales</taxon>
        <taxon>Pelagomonadaceae</taxon>
        <taxon>Aureococcus</taxon>
    </lineage>
</organism>
<protein>
    <submittedName>
        <fullName evidence="2">Expressed protein</fullName>
    </submittedName>
</protein>
<evidence type="ECO:0000313" key="2">
    <source>
        <dbReference type="EMBL" id="EGB08317.1"/>
    </source>
</evidence>
<reference evidence="2 3" key="1">
    <citation type="journal article" date="2011" name="Proc. Natl. Acad. Sci. U.S.A.">
        <title>Niche of harmful alga Aureococcus anophagefferens revealed through ecogenomics.</title>
        <authorList>
            <person name="Gobler C.J."/>
            <person name="Berry D.L."/>
            <person name="Dyhrman S.T."/>
            <person name="Wilhelm S.W."/>
            <person name="Salamov A."/>
            <person name="Lobanov A.V."/>
            <person name="Zhang Y."/>
            <person name="Collier J.L."/>
            <person name="Wurch L.L."/>
            <person name="Kustka A.B."/>
            <person name="Dill B.D."/>
            <person name="Shah M."/>
            <person name="VerBerkmoes N.C."/>
            <person name="Kuo A."/>
            <person name="Terry A."/>
            <person name="Pangilinan J."/>
            <person name="Lindquist E.A."/>
            <person name="Lucas S."/>
            <person name="Paulsen I.T."/>
            <person name="Hattenrath-Lehmann T.K."/>
            <person name="Talmage S.C."/>
            <person name="Walker E.A."/>
            <person name="Koch F."/>
            <person name="Burson A.M."/>
            <person name="Marcoval M.A."/>
            <person name="Tang Y.Z."/>
            <person name="Lecleir G.R."/>
            <person name="Coyne K.J."/>
            <person name="Berg G.M."/>
            <person name="Bertrand E.M."/>
            <person name="Saito M.A."/>
            <person name="Gladyshev V.N."/>
            <person name="Grigoriev I.V."/>
        </authorList>
    </citation>
    <scope>NUCLEOTIDE SEQUENCE [LARGE SCALE GENOMIC DNA]</scope>
    <source>
        <strain evidence="3">CCMP 1984</strain>
    </source>
</reference>
<feature type="non-terminal residue" evidence="2">
    <location>
        <position position="161"/>
    </location>
</feature>
<keyword evidence="3" id="KW-1185">Reference proteome</keyword>
<dbReference type="KEGG" id="aaf:AURANDRAFT_71662"/>
<feature type="region of interest" description="Disordered" evidence="1">
    <location>
        <begin position="1"/>
        <end position="161"/>
    </location>
</feature>
<gene>
    <name evidence="2" type="ORF">AURANDRAFT_71662</name>
</gene>
<dbReference type="RefSeq" id="XP_009037041.1">
    <property type="nucleotide sequence ID" value="XM_009038793.1"/>
</dbReference>
<sequence>TLLAFIPRPAYRNHERRRLLREEDEDQRGQARGLAPGAGHRRPRADPRHRPGERQAPRGDGQGRGVDHDDLPAHRQVPLAQGRGHDVRRALRHVLLLAPGQGRQRGPEQHRPRHRREVRGLPPGLLRREPVRGLGRPREKKQKKNAARAFPSPLARKKLHG</sequence>
<dbReference type="GeneID" id="20228329"/>
<dbReference type="Proteomes" id="UP000002729">
    <property type="component" value="Unassembled WGS sequence"/>
</dbReference>
<evidence type="ECO:0000313" key="3">
    <source>
        <dbReference type="Proteomes" id="UP000002729"/>
    </source>
</evidence>
<dbReference type="InParanoid" id="F0Y9M3"/>
<feature type="compositionally biased region" description="Basic and acidic residues" evidence="1">
    <location>
        <begin position="44"/>
        <end position="57"/>
    </location>
</feature>
<feature type="non-terminal residue" evidence="2">
    <location>
        <position position="1"/>
    </location>
</feature>
<name>F0Y9M3_AURAN</name>